<dbReference type="AlphaFoldDB" id="A0A4C1V5Z1"/>
<dbReference type="Proteomes" id="UP000299102">
    <property type="component" value="Unassembled WGS sequence"/>
</dbReference>
<reference evidence="1 2" key="1">
    <citation type="journal article" date="2019" name="Commun. Biol.">
        <title>The bagworm genome reveals a unique fibroin gene that provides high tensile strength.</title>
        <authorList>
            <person name="Kono N."/>
            <person name="Nakamura H."/>
            <person name="Ohtoshi R."/>
            <person name="Tomita M."/>
            <person name="Numata K."/>
            <person name="Arakawa K."/>
        </authorList>
    </citation>
    <scope>NUCLEOTIDE SEQUENCE [LARGE SCALE GENOMIC DNA]</scope>
</reference>
<keyword evidence="2" id="KW-1185">Reference proteome</keyword>
<organism evidence="1 2">
    <name type="scientific">Eumeta variegata</name>
    <name type="common">Bagworm moth</name>
    <name type="synonym">Eumeta japonica</name>
    <dbReference type="NCBI Taxonomy" id="151549"/>
    <lineage>
        <taxon>Eukaryota</taxon>
        <taxon>Metazoa</taxon>
        <taxon>Ecdysozoa</taxon>
        <taxon>Arthropoda</taxon>
        <taxon>Hexapoda</taxon>
        <taxon>Insecta</taxon>
        <taxon>Pterygota</taxon>
        <taxon>Neoptera</taxon>
        <taxon>Endopterygota</taxon>
        <taxon>Lepidoptera</taxon>
        <taxon>Glossata</taxon>
        <taxon>Ditrysia</taxon>
        <taxon>Tineoidea</taxon>
        <taxon>Psychidae</taxon>
        <taxon>Oiketicinae</taxon>
        <taxon>Eumeta</taxon>
    </lineage>
</organism>
<proteinExistence type="predicted"/>
<evidence type="ECO:0000313" key="2">
    <source>
        <dbReference type="Proteomes" id="UP000299102"/>
    </source>
</evidence>
<comment type="caution">
    <text evidence="1">The sequence shown here is derived from an EMBL/GenBank/DDBJ whole genome shotgun (WGS) entry which is preliminary data.</text>
</comment>
<dbReference type="EMBL" id="BGZK01000286">
    <property type="protein sequence ID" value="GBP34258.1"/>
    <property type="molecule type" value="Genomic_DNA"/>
</dbReference>
<evidence type="ECO:0000313" key="1">
    <source>
        <dbReference type="EMBL" id="GBP34258.1"/>
    </source>
</evidence>
<sequence>MKLHPHGVESRTLDLLASYLTDRSQRVDVNDIRSSGSVVRMRVLQGSILARRGPEARLETAAGVEIESKQTEETKIILTAGLKLKSLAWPESQ</sequence>
<name>A0A4C1V5Z1_EUMVA</name>
<protein>
    <submittedName>
        <fullName evidence="1">Uncharacterized protein</fullName>
    </submittedName>
</protein>
<gene>
    <name evidence="1" type="ORF">EVAR_13396_1</name>
</gene>
<accession>A0A4C1V5Z1</accession>